<sequence>MSDSYLFLKNKLFTISAFLTTFQVSAGSKGDIDPTYFKATMEYRQRTGLLLEAALRVAMSVRSYRLAKTIIETVSMFKVGCPNHDNEKTVLWFRHNMAKQYGGINGLPKLLVGEKKIENPDEKEIATEDICSLTLDINRTHAENFTKQKLALCMKQGIPPEVALNSYREGWWIMIRCERLSGIDGVDDNEKAESLIQESNEKIQANELFKNLDASVKKRFEDESYHNRLLLAWPFVISNVAQKAGKVKVRFIAPQVPGKYKFFISIKSQEFLGTDQEFVIEQDVLDKANVERKEKVVEPEAKKSDDDGKEEDKEVKKTQ</sequence>
<protein>
    <recommendedName>
        <fullName evidence="3">SEC63 domain-containing protein</fullName>
    </recommendedName>
</protein>
<proteinExistence type="predicted"/>
<evidence type="ECO:0008006" key="3">
    <source>
        <dbReference type="Google" id="ProtNLM"/>
    </source>
</evidence>
<gene>
    <name evidence="2" type="ORF">EANT1437_LOCUS6681</name>
</gene>
<dbReference type="AlphaFoldDB" id="A0A7S2RG29"/>
<dbReference type="InterPro" id="IPR035892">
    <property type="entry name" value="C2_domain_sf"/>
</dbReference>
<accession>A0A7S2RG29</accession>
<feature type="region of interest" description="Disordered" evidence="1">
    <location>
        <begin position="295"/>
        <end position="319"/>
    </location>
</feature>
<evidence type="ECO:0000256" key="1">
    <source>
        <dbReference type="SAM" id="MobiDB-lite"/>
    </source>
</evidence>
<evidence type="ECO:0000313" key="2">
    <source>
        <dbReference type="EMBL" id="CAD9670107.1"/>
    </source>
</evidence>
<dbReference type="Gene3D" id="2.60.40.150">
    <property type="entry name" value="C2 domain"/>
    <property type="match status" value="1"/>
</dbReference>
<organism evidence="2">
    <name type="scientific">Eucampia antarctica</name>
    <dbReference type="NCBI Taxonomy" id="49252"/>
    <lineage>
        <taxon>Eukaryota</taxon>
        <taxon>Sar</taxon>
        <taxon>Stramenopiles</taxon>
        <taxon>Ochrophyta</taxon>
        <taxon>Bacillariophyta</taxon>
        <taxon>Mediophyceae</taxon>
        <taxon>Biddulphiophycidae</taxon>
        <taxon>Hemiaulales</taxon>
        <taxon>Hemiaulaceae</taxon>
        <taxon>Eucampia</taxon>
    </lineage>
</organism>
<dbReference type="EMBL" id="HBHI01013061">
    <property type="protein sequence ID" value="CAD9670107.1"/>
    <property type="molecule type" value="Transcribed_RNA"/>
</dbReference>
<reference evidence="2" key="1">
    <citation type="submission" date="2021-01" db="EMBL/GenBank/DDBJ databases">
        <authorList>
            <person name="Corre E."/>
            <person name="Pelletier E."/>
            <person name="Niang G."/>
            <person name="Scheremetjew M."/>
            <person name="Finn R."/>
            <person name="Kale V."/>
            <person name="Holt S."/>
            <person name="Cochrane G."/>
            <person name="Meng A."/>
            <person name="Brown T."/>
            <person name="Cohen L."/>
        </authorList>
    </citation>
    <scope>NUCLEOTIDE SEQUENCE</scope>
    <source>
        <strain evidence="2">CCMP1452</strain>
    </source>
</reference>
<name>A0A7S2RG29_9STRA</name>